<sequence>MKSDYKLVIGLETHVELQTKSKIFCSCPTAFGAEPNTHCCPVCTGEPGSLPILNKQVLAYAIRAGLATNCKISKITHMDRKNYVYPDLPKAYQISQFDEPICVGGYVELASGKRIRINHIHVEEDAGKLVHEDGYTYIDYNRGGVPLIEIVSEPDITDIAEAREYMEKLQITMRHIGVSDCKMQEGSMRCDVNISVHKEGEPFGTRTEIKNMNSLSFMEKALAYEYARQCDVLDSGEKVVQETRRYNEGSQTTESMRSKEDAQDYRYFPEPDILTVEVSDEFVEAIRASMPELPDALKKRYVEEYGLGVTEADLIVKYKRIADFFNACAREGNPKLAANLILGQIFRGMQTEEEKEAFELKITPSQLAALVKLQDEGKINAQIARQTLQKMLTEGKDATAYLTAEDLAGVDDGAIDKLCAEAVANNARAVNDYRNGKAQAIKALVGYVMKATRGKADAAAVERKLVALIGG</sequence>
<dbReference type="InterPro" id="IPR018027">
    <property type="entry name" value="Asn/Gln_amidotransferase"/>
</dbReference>
<dbReference type="NCBIfam" id="NF004014">
    <property type="entry name" value="PRK05477.1-4"/>
    <property type="match status" value="1"/>
</dbReference>
<evidence type="ECO:0000256" key="3">
    <source>
        <dbReference type="ARBA" id="ARBA00022598"/>
    </source>
</evidence>
<dbReference type="EMBL" id="JADINF010000014">
    <property type="protein sequence ID" value="MBO8423501.1"/>
    <property type="molecule type" value="Genomic_DNA"/>
</dbReference>
<organism evidence="12 13">
    <name type="scientific">Candidatus Stercoripulliclostridium pullicola</name>
    <dbReference type="NCBI Taxonomy" id="2840953"/>
    <lineage>
        <taxon>Bacteria</taxon>
        <taxon>Bacillati</taxon>
        <taxon>Bacillota</taxon>
        <taxon>Clostridia</taxon>
        <taxon>Eubacteriales</taxon>
        <taxon>Candidatus Stercoripulliclostridium</taxon>
    </lineage>
</organism>
<dbReference type="Pfam" id="PF02637">
    <property type="entry name" value="GatB_Yqey"/>
    <property type="match status" value="1"/>
</dbReference>
<reference evidence="12" key="2">
    <citation type="journal article" date="2021" name="PeerJ">
        <title>Extensive microbial diversity within the chicken gut microbiome revealed by metagenomics and culture.</title>
        <authorList>
            <person name="Gilroy R."/>
            <person name="Ravi A."/>
            <person name="Getino M."/>
            <person name="Pursley I."/>
            <person name="Horton D.L."/>
            <person name="Alikhan N.F."/>
            <person name="Baker D."/>
            <person name="Gharbi K."/>
            <person name="Hall N."/>
            <person name="Watson M."/>
            <person name="Adriaenssens E.M."/>
            <person name="Foster-Nyarko E."/>
            <person name="Jarju S."/>
            <person name="Secka A."/>
            <person name="Antonio M."/>
            <person name="Oren A."/>
            <person name="Chaudhuri R.R."/>
            <person name="La Ragione R."/>
            <person name="Hildebrand F."/>
            <person name="Pallen M.J."/>
        </authorList>
    </citation>
    <scope>NUCLEOTIDE SEQUENCE</scope>
    <source>
        <strain evidence="12">517</strain>
    </source>
</reference>
<dbReference type="SUPFAM" id="SSF55931">
    <property type="entry name" value="Glutamine synthetase/guanido kinase"/>
    <property type="match status" value="1"/>
</dbReference>
<dbReference type="Gene3D" id="1.10.10.410">
    <property type="match status" value="1"/>
</dbReference>
<evidence type="ECO:0000256" key="8">
    <source>
        <dbReference type="ARBA" id="ARBA00047380"/>
    </source>
</evidence>
<dbReference type="InterPro" id="IPR003789">
    <property type="entry name" value="Asn/Gln_tRNA_amidoTrase-B-like"/>
</dbReference>
<dbReference type="NCBIfam" id="NF004012">
    <property type="entry name" value="PRK05477.1-2"/>
    <property type="match status" value="1"/>
</dbReference>
<comment type="subunit">
    <text evidence="2 10">Heterotrimer of A, B and C subunits.</text>
</comment>
<evidence type="ECO:0000256" key="5">
    <source>
        <dbReference type="ARBA" id="ARBA00022840"/>
    </source>
</evidence>
<dbReference type="PANTHER" id="PTHR11659:SF0">
    <property type="entry name" value="GLUTAMYL-TRNA(GLN) AMIDOTRANSFERASE SUBUNIT B, MITOCHONDRIAL"/>
    <property type="match status" value="1"/>
</dbReference>
<dbReference type="GO" id="GO:0050567">
    <property type="term" value="F:glutaminyl-tRNA synthase (glutamine-hydrolyzing) activity"/>
    <property type="evidence" value="ECO:0007669"/>
    <property type="project" value="UniProtKB-UniRule"/>
</dbReference>
<proteinExistence type="inferred from homology"/>
<evidence type="ECO:0000256" key="10">
    <source>
        <dbReference type="HAMAP-Rule" id="MF_00121"/>
    </source>
</evidence>
<comment type="catalytic activity">
    <reaction evidence="9 10">
        <text>L-glutamyl-tRNA(Gln) + L-glutamine + ATP + H2O = L-glutaminyl-tRNA(Gln) + L-glutamate + ADP + phosphate + H(+)</text>
        <dbReference type="Rhea" id="RHEA:17521"/>
        <dbReference type="Rhea" id="RHEA-COMP:9681"/>
        <dbReference type="Rhea" id="RHEA-COMP:9684"/>
        <dbReference type="ChEBI" id="CHEBI:15377"/>
        <dbReference type="ChEBI" id="CHEBI:15378"/>
        <dbReference type="ChEBI" id="CHEBI:29985"/>
        <dbReference type="ChEBI" id="CHEBI:30616"/>
        <dbReference type="ChEBI" id="CHEBI:43474"/>
        <dbReference type="ChEBI" id="CHEBI:58359"/>
        <dbReference type="ChEBI" id="CHEBI:78520"/>
        <dbReference type="ChEBI" id="CHEBI:78521"/>
        <dbReference type="ChEBI" id="CHEBI:456216"/>
    </reaction>
</comment>
<keyword evidence="5 10" id="KW-0067">ATP-binding</keyword>
<dbReference type="EC" id="6.3.5.-" evidence="10"/>
<evidence type="ECO:0000256" key="4">
    <source>
        <dbReference type="ARBA" id="ARBA00022741"/>
    </source>
</evidence>
<evidence type="ECO:0000256" key="2">
    <source>
        <dbReference type="ARBA" id="ARBA00011123"/>
    </source>
</evidence>
<dbReference type="InterPro" id="IPR006075">
    <property type="entry name" value="Asn/Gln-tRNA_Trfase_suB/E_cat"/>
</dbReference>
<evidence type="ECO:0000256" key="7">
    <source>
        <dbReference type="ARBA" id="ARBA00024799"/>
    </source>
</evidence>
<dbReference type="GO" id="GO:0070681">
    <property type="term" value="P:glutaminyl-tRNAGln biosynthesis via transamidation"/>
    <property type="evidence" value="ECO:0007669"/>
    <property type="project" value="TreeGrafter"/>
</dbReference>
<dbReference type="InterPro" id="IPR042114">
    <property type="entry name" value="GatB_C_1"/>
</dbReference>
<dbReference type="HAMAP" id="MF_00121">
    <property type="entry name" value="GatB"/>
    <property type="match status" value="1"/>
</dbReference>
<dbReference type="PROSITE" id="PS01234">
    <property type="entry name" value="GATB"/>
    <property type="match status" value="1"/>
</dbReference>
<protein>
    <recommendedName>
        <fullName evidence="10">Aspartyl/glutamyl-tRNA(Asn/Gln) amidotransferase subunit B</fullName>
        <shortName evidence="10">Asp/Glu-ADT subunit B</shortName>
        <ecNumber evidence="10">6.3.5.-</ecNumber>
    </recommendedName>
</protein>
<dbReference type="Gene3D" id="1.10.150.380">
    <property type="entry name" value="GatB domain, N-terminal subdomain"/>
    <property type="match status" value="1"/>
</dbReference>
<comment type="similarity">
    <text evidence="1 10">Belongs to the GatB/GatE family. GatB subfamily.</text>
</comment>
<comment type="caution">
    <text evidence="12">The sequence shown here is derived from an EMBL/GenBank/DDBJ whole genome shotgun (WGS) entry which is preliminary data.</text>
</comment>
<evidence type="ECO:0000256" key="9">
    <source>
        <dbReference type="ARBA" id="ARBA00047913"/>
    </source>
</evidence>
<keyword evidence="6 10" id="KW-0648">Protein biosynthesis</keyword>
<reference evidence="12" key="1">
    <citation type="submission" date="2020-10" db="EMBL/GenBank/DDBJ databases">
        <authorList>
            <person name="Gilroy R."/>
        </authorList>
    </citation>
    <scope>NUCLEOTIDE SEQUENCE</scope>
    <source>
        <strain evidence="12">517</strain>
    </source>
</reference>
<evidence type="ECO:0000256" key="1">
    <source>
        <dbReference type="ARBA" id="ARBA00005306"/>
    </source>
</evidence>
<evidence type="ECO:0000259" key="11">
    <source>
        <dbReference type="SMART" id="SM00845"/>
    </source>
</evidence>
<dbReference type="InterPro" id="IPR004413">
    <property type="entry name" value="GatB"/>
</dbReference>
<dbReference type="InterPro" id="IPR014746">
    <property type="entry name" value="Gln_synth/guanido_kin_cat_dom"/>
</dbReference>
<keyword evidence="3 10" id="KW-0436">Ligase</keyword>
<evidence type="ECO:0000313" key="12">
    <source>
        <dbReference type="EMBL" id="MBO8423501.1"/>
    </source>
</evidence>
<dbReference type="SUPFAM" id="SSF89095">
    <property type="entry name" value="GatB/YqeY motif"/>
    <property type="match status" value="1"/>
</dbReference>
<name>A0A940DFB7_9FIRM</name>
<dbReference type="Proteomes" id="UP000727857">
    <property type="component" value="Unassembled WGS sequence"/>
</dbReference>
<dbReference type="Pfam" id="PF02934">
    <property type="entry name" value="GatB_N"/>
    <property type="match status" value="1"/>
</dbReference>
<dbReference type="NCBIfam" id="TIGR00133">
    <property type="entry name" value="gatB"/>
    <property type="match status" value="1"/>
</dbReference>
<dbReference type="SMART" id="SM00845">
    <property type="entry name" value="GatB_Yqey"/>
    <property type="match status" value="1"/>
</dbReference>
<accession>A0A940DFB7</accession>
<dbReference type="InterPro" id="IPR017959">
    <property type="entry name" value="Asn/Gln-tRNA_amidoTrfase_suB/E"/>
</dbReference>
<keyword evidence="4 10" id="KW-0547">Nucleotide-binding</keyword>
<evidence type="ECO:0000256" key="6">
    <source>
        <dbReference type="ARBA" id="ARBA00022917"/>
    </source>
</evidence>
<dbReference type="PANTHER" id="PTHR11659">
    <property type="entry name" value="GLUTAMYL-TRNA GLN AMIDOTRANSFERASE SUBUNIT B MITOCHONDRIAL AND PROKARYOTIC PET112-RELATED"/>
    <property type="match status" value="1"/>
</dbReference>
<dbReference type="GO" id="GO:0006412">
    <property type="term" value="P:translation"/>
    <property type="evidence" value="ECO:0007669"/>
    <property type="project" value="UniProtKB-UniRule"/>
</dbReference>
<evidence type="ECO:0000313" key="13">
    <source>
        <dbReference type="Proteomes" id="UP000727857"/>
    </source>
</evidence>
<gene>
    <name evidence="10 12" type="primary">gatB</name>
    <name evidence="12" type="ORF">IAB16_00545</name>
</gene>
<dbReference type="AlphaFoldDB" id="A0A940DFB7"/>
<dbReference type="InterPro" id="IPR023168">
    <property type="entry name" value="GatB_Yqey_C_2"/>
</dbReference>
<dbReference type="GO" id="GO:0005524">
    <property type="term" value="F:ATP binding"/>
    <property type="evidence" value="ECO:0007669"/>
    <property type="project" value="UniProtKB-KW"/>
</dbReference>
<dbReference type="InterPro" id="IPR017958">
    <property type="entry name" value="Gln-tRNA_amidoTrfase_suB_CS"/>
</dbReference>
<dbReference type="FunFam" id="1.10.10.410:FF:000001">
    <property type="entry name" value="Aspartyl/glutamyl-tRNA(Asn/Gln) amidotransferase subunit B"/>
    <property type="match status" value="1"/>
</dbReference>
<comment type="catalytic activity">
    <reaction evidence="8 10">
        <text>L-aspartyl-tRNA(Asn) + L-glutamine + ATP + H2O = L-asparaginyl-tRNA(Asn) + L-glutamate + ADP + phosphate + 2 H(+)</text>
        <dbReference type="Rhea" id="RHEA:14513"/>
        <dbReference type="Rhea" id="RHEA-COMP:9674"/>
        <dbReference type="Rhea" id="RHEA-COMP:9677"/>
        <dbReference type="ChEBI" id="CHEBI:15377"/>
        <dbReference type="ChEBI" id="CHEBI:15378"/>
        <dbReference type="ChEBI" id="CHEBI:29985"/>
        <dbReference type="ChEBI" id="CHEBI:30616"/>
        <dbReference type="ChEBI" id="CHEBI:43474"/>
        <dbReference type="ChEBI" id="CHEBI:58359"/>
        <dbReference type="ChEBI" id="CHEBI:78515"/>
        <dbReference type="ChEBI" id="CHEBI:78516"/>
        <dbReference type="ChEBI" id="CHEBI:456216"/>
    </reaction>
</comment>
<comment type="function">
    <text evidence="7 10">Allows the formation of correctly charged Asn-tRNA(Asn) or Gln-tRNA(Gln) through the transamidation of misacylated Asp-tRNA(Asn) or Glu-tRNA(Gln) in organisms which lack either or both of asparaginyl-tRNA or glutaminyl-tRNA synthetases. The reaction takes place in the presence of glutamine and ATP through an activated phospho-Asp-tRNA(Asn) or phospho-Glu-tRNA(Gln).</text>
</comment>
<feature type="domain" description="Asn/Gln amidotransferase" evidence="11">
    <location>
        <begin position="323"/>
        <end position="469"/>
    </location>
</feature>